<proteinExistence type="predicted"/>
<dbReference type="EMBL" id="CAJVCH010077587">
    <property type="protein sequence ID" value="CAG7721216.1"/>
    <property type="molecule type" value="Genomic_DNA"/>
</dbReference>
<accession>A0A8J2NPR9</accession>
<comment type="caution">
    <text evidence="1">The sequence shown here is derived from an EMBL/GenBank/DDBJ whole genome shotgun (WGS) entry which is preliminary data.</text>
</comment>
<sequence length="74" mass="8442">IILHIKENLMKHMNSTLFIASSQSNNNNMVNSTFILGLIPELGHGLVMVLEREFQENDERLHGTRGHPPHIEQV</sequence>
<feature type="non-terminal residue" evidence="1">
    <location>
        <position position="1"/>
    </location>
</feature>
<gene>
    <name evidence="1" type="ORF">AFUS01_LOCUS10444</name>
</gene>
<dbReference type="Proteomes" id="UP000708208">
    <property type="component" value="Unassembled WGS sequence"/>
</dbReference>
<evidence type="ECO:0000313" key="2">
    <source>
        <dbReference type="Proteomes" id="UP000708208"/>
    </source>
</evidence>
<organism evidence="1 2">
    <name type="scientific">Allacma fusca</name>
    <dbReference type="NCBI Taxonomy" id="39272"/>
    <lineage>
        <taxon>Eukaryota</taxon>
        <taxon>Metazoa</taxon>
        <taxon>Ecdysozoa</taxon>
        <taxon>Arthropoda</taxon>
        <taxon>Hexapoda</taxon>
        <taxon>Collembola</taxon>
        <taxon>Symphypleona</taxon>
        <taxon>Sminthuridae</taxon>
        <taxon>Allacma</taxon>
    </lineage>
</organism>
<keyword evidence="2" id="KW-1185">Reference proteome</keyword>
<protein>
    <submittedName>
        <fullName evidence="1">Uncharacterized protein</fullName>
    </submittedName>
</protein>
<dbReference type="AlphaFoldDB" id="A0A8J2NPR9"/>
<reference evidence="1" key="1">
    <citation type="submission" date="2021-06" db="EMBL/GenBank/DDBJ databases">
        <authorList>
            <person name="Hodson N. C."/>
            <person name="Mongue J. A."/>
            <person name="Jaron S. K."/>
        </authorList>
    </citation>
    <scope>NUCLEOTIDE SEQUENCE</scope>
</reference>
<name>A0A8J2NPR9_9HEXA</name>
<evidence type="ECO:0000313" key="1">
    <source>
        <dbReference type="EMBL" id="CAG7721216.1"/>
    </source>
</evidence>